<evidence type="ECO:0000313" key="17">
    <source>
        <dbReference type="Proteomes" id="UP001275057"/>
    </source>
</evidence>
<dbReference type="GO" id="GO:0015074">
    <property type="term" value="P:DNA integration"/>
    <property type="evidence" value="ECO:0007669"/>
    <property type="project" value="UniProtKB-KW"/>
</dbReference>
<evidence type="ECO:0000256" key="5">
    <source>
        <dbReference type="ARBA" id="ARBA00023163"/>
    </source>
</evidence>
<reference evidence="11" key="6">
    <citation type="submission" date="2018-06" db="EMBL/GenBank/DDBJ databases">
        <authorList>
            <person name="Martins R.C."/>
            <person name="Perdigao-Neto L.V."/>
            <person name="Costa S.F."/>
            <person name="Levin A.S.S."/>
        </authorList>
    </citation>
    <scope>NUCLEOTIDE SEQUENCE</scope>
    <source>
        <strain evidence="11">1283</strain>
    </source>
</reference>
<dbReference type="EMBL" id="JTBC02000011">
    <property type="protein sequence ID" value="PNO64351.1"/>
    <property type="molecule type" value="Genomic_DNA"/>
</dbReference>
<keyword evidence="4" id="KW-0805">Transcription regulation</keyword>
<evidence type="ECO:0000256" key="6">
    <source>
        <dbReference type="ARBA" id="ARBA00023172"/>
    </source>
</evidence>
<evidence type="ECO:0000313" key="16">
    <source>
        <dbReference type="Proteomes" id="UP000320710"/>
    </source>
</evidence>
<reference evidence="13" key="3">
    <citation type="submission" date="2017-12" db="EMBL/GenBank/DDBJ databases">
        <title>FDA dAtabase for Regulatory Grade micrObial Sequences (FDA-ARGOS): Supporting development and validation of Infectious Disease Dx tests.</title>
        <authorList>
            <person name="Campos J."/>
            <person name="Goldberg B."/>
            <person name="Tallon L."/>
            <person name="Sadzewicz L."/>
            <person name="Sengamalay N."/>
            <person name="Ott S."/>
            <person name="Godinez A."/>
            <person name="Nagaraj S."/>
            <person name="Vavikolanu K."/>
            <person name="Vyas G."/>
            <person name="Nadendla S."/>
            <person name="Aluvathingal J."/>
            <person name="Geyer C."/>
            <person name="Nandy P."/>
            <person name="Hobson J."/>
            <person name="Sichtig H."/>
        </authorList>
    </citation>
    <scope>NUCLEOTIDE SEQUENCE [LARGE SCALE GENOMIC DNA]</scope>
    <source>
        <strain evidence="13">FDAARGOS_79</strain>
    </source>
</reference>
<dbReference type="InterPro" id="IPR050090">
    <property type="entry name" value="Tyrosine_recombinase_XerCD"/>
</dbReference>
<dbReference type="Proteomes" id="UP000320710">
    <property type="component" value="Unassembled WGS sequence"/>
</dbReference>
<evidence type="ECO:0000313" key="10">
    <source>
        <dbReference type="EMBL" id="PNO64351.1"/>
    </source>
</evidence>
<evidence type="ECO:0000313" key="8">
    <source>
        <dbReference type="EMBL" id="MDX7084233.1"/>
    </source>
</evidence>
<reference evidence="11" key="5">
    <citation type="submission" date="2018-06" db="EMBL/GenBank/DDBJ databases">
        <title>Serratia marcescens genome sequencing and assembly.</title>
        <authorList>
            <person name="Martins R.C.R."/>
            <person name="Perdigao-Neto L.V."/>
            <person name="Costa S.F."/>
            <person name="Levin A.S.S."/>
        </authorList>
    </citation>
    <scope>NUCLEOTIDE SEQUENCE</scope>
    <source>
        <strain evidence="11">1283</strain>
    </source>
</reference>
<dbReference type="InterPro" id="IPR013762">
    <property type="entry name" value="Integrase-like_cat_sf"/>
</dbReference>
<evidence type="ECO:0000256" key="3">
    <source>
        <dbReference type="ARBA" id="ARBA00022908"/>
    </source>
</evidence>
<dbReference type="Pfam" id="PF00589">
    <property type="entry name" value="Phage_integrase"/>
    <property type="match status" value="1"/>
</dbReference>
<keyword evidence="15" id="KW-1185">Reference proteome</keyword>
<name>A0A0A5L3A5_SERMA</name>
<dbReference type="InterPro" id="IPR002104">
    <property type="entry name" value="Integrase_catalytic"/>
</dbReference>
<evidence type="ECO:0000313" key="13">
    <source>
        <dbReference type="Proteomes" id="UP000030378"/>
    </source>
</evidence>
<dbReference type="Gene3D" id="1.10.443.10">
    <property type="entry name" value="Intergrase catalytic core"/>
    <property type="match status" value="1"/>
</dbReference>
<dbReference type="GO" id="GO:0003677">
    <property type="term" value="F:DNA binding"/>
    <property type="evidence" value="ECO:0007669"/>
    <property type="project" value="InterPro"/>
</dbReference>
<dbReference type="EMBL" id="LJEX02000102">
    <property type="protein sequence ID" value="OCO83859.1"/>
    <property type="molecule type" value="Genomic_DNA"/>
</dbReference>
<dbReference type="PROSITE" id="PS51898">
    <property type="entry name" value="TYR_RECOMBINASE"/>
    <property type="match status" value="1"/>
</dbReference>
<dbReference type="EMBL" id="JAXABG010000012">
    <property type="protein sequence ID" value="MDX7084233.1"/>
    <property type="molecule type" value="Genomic_DNA"/>
</dbReference>
<dbReference type="EMBL" id="VFMJ01000001">
    <property type="protein sequence ID" value="TQI82758.1"/>
    <property type="molecule type" value="Genomic_DNA"/>
</dbReference>
<dbReference type="PANTHER" id="PTHR30349:SF62">
    <property type="entry name" value="TYPE 1 FIMBRIAE REGULATORY PROTEIN FIMB-RELATED"/>
    <property type="match status" value="1"/>
</dbReference>
<dbReference type="GeneID" id="98189963"/>
<evidence type="ECO:0000313" key="12">
    <source>
        <dbReference type="EMBL" id="TQI82758.1"/>
    </source>
</evidence>
<dbReference type="PANTHER" id="PTHR30349">
    <property type="entry name" value="PHAGE INTEGRASE-RELATED"/>
    <property type="match status" value="1"/>
</dbReference>
<keyword evidence="2" id="KW-1029">Fimbrium biogenesis</keyword>
<protein>
    <submittedName>
        <fullName evidence="9">DNA recombinase</fullName>
    </submittedName>
    <submittedName>
        <fullName evidence="12">Type 1 fimbriae regulatory protein FimB</fullName>
    </submittedName>
    <submittedName>
        <fullName evidence="8">Tyrosine-type DNA invertase</fullName>
    </submittedName>
</protein>
<dbReference type="SUPFAM" id="SSF56349">
    <property type="entry name" value="DNA breaking-rejoining enzymes"/>
    <property type="match status" value="1"/>
</dbReference>
<reference evidence="9" key="2">
    <citation type="journal article" date="2017" name="PLoS ONE">
        <title>Genomic and phenotypic characterisation of fluoroquinolone resistance mechanisms in Enterobacteriaceae in Durban, South Africa.</title>
        <authorList>
            <person name="Osei Sekyere J."/>
            <person name="Amoako D.G."/>
        </authorList>
    </citation>
    <scope>NUCLEOTIDE SEQUENCE</scope>
    <source>
        <strain evidence="9">945174350</strain>
    </source>
</reference>
<keyword evidence="6" id="KW-0233">DNA recombination</keyword>
<dbReference type="Proteomes" id="UP000030378">
    <property type="component" value="Unassembled WGS sequence"/>
</dbReference>
<evidence type="ECO:0000313" key="14">
    <source>
        <dbReference type="Proteomes" id="UP000050489"/>
    </source>
</evidence>
<sequence length="182" mass="21599">MSNRKHLTPSEVERLLEVTLQGKNPERDYCLIYMCFIHGCRASEIGGWRLSDIDLEGGNIYVHRLKNGFSTVHPLYLRERQCLRRWLDKRQRHRWADQEWLFLSNRGGRLSRQRIYGLIRHYSKVAKLEVNAHPHMLRHGCGFALADRGIDTRLIQDYLGHRNIQNTVIYTASNAQRFKEIW</sequence>
<evidence type="ECO:0000313" key="11">
    <source>
        <dbReference type="EMBL" id="PYA73264.1"/>
    </source>
</evidence>
<evidence type="ECO:0000313" key="9">
    <source>
        <dbReference type="EMBL" id="OCO83859.1"/>
    </source>
</evidence>
<reference evidence="10" key="4">
    <citation type="submission" date="2017-12" db="EMBL/GenBank/DDBJ databases">
        <title>FDA dAtabase for Regulatory Grade micrObial Sequences (FDA-ARGOS): Supporting development and validation of Infectious Disease Dx tests.</title>
        <authorList>
            <person name="Campos J."/>
            <person name="Goldberg B."/>
            <person name="Tallon L.J."/>
            <person name="Sadzewicz L."/>
            <person name="Sengamalay N."/>
            <person name="Ott S."/>
            <person name="Godinez A."/>
            <person name="Nagaraj S."/>
            <person name="Vavikolanu K."/>
            <person name="Vyas G."/>
            <person name="Nadendla S."/>
            <person name="Aluvathingal J."/>
            <person name="Geyer C."/>
            <person name="Nandy P."/>
            <person name="Hobson J."/>
            <person name="Sichtig H."/>
        </authorList>
    </citation>
    <scope>NUCLEOTIDE SEQUENCE</scope>
    <source>
        <strain evidence="10">FDAARGOS_79</strain>
    </source>
</reference>
<dbReference type="AlphaFoldDB" id="A0A0A5L3A5"/>
<evidence type="ECO:0000256" key="2">
    <source>
        <dbReference type="ARBA" id="ARBA00022558"/>
    </source>
</evidence>
<dbReference type="Proteomes" id="UP000050489">
    <property type="component" value="Unassembled WGS sequence"/>
</dbReference>
<dbReference type="InterPro" id="IPR011010">
    <property type="entry name" value="DNA_brk_join_enz"/>
</dbReference>
<comment type="similarity">
    <text evidence="1">Belongs to the 'phage' integrase family.</text>
</comment>
<reference evidence="12 16" key="7">
    <citation type="submission" date="2019-06" db="EMBL/GenBank/DDBJ databases">
        <authorList>
            <person name="Deangelis K."/>
            <person name="Huntemann M."/>
            <person name="Clum A."/>
            <person name="Pillay M."/>
            <person name="Palaniappan K."/>
            <person name="Varghese N."/>
            <person name="Mikhailova N."/>
            <person name="Stamatis D."/>
            <person name="Reddy T."/>
            <person name="Daum C."/>
            <person name="Shapiro N."/>
            <person name="Ivanova N."/>
            <person name="Kyrpides N."/>
            <person name="Woyke T."/>
        </authorList>
    </citation>
    <scope>NUCLEOTIDE SEQUENCE [LARGE SCALE GENOMIC DNA]</scope>
    <source>
        <strain evidence="12 16">106R</strain>
    </source>
</reference>
<gene>
    <name evidence="9" type="ORF">AN695_0218810</name>
    <name evidence="11" type="ORF">DMW51_04150</name>
    <name evidence="12" type="ORF">FHU12_0204</name>
    <name evidence="10" type="ORF">MC70_018970</name>
    <name evidence="8" type="ORF">SJ435_17700</name>
</gene>
<accession>A0A0A5L3A5</accession>
<feature type="domain" description="Tyr recombinase" evidence="7">
    <location>
        <begin position="2"/>
        <end position="182"/>
    </location>
</feature>
<dbReference type="EMBL" id="QJQB01000080">
    <property type="protein sequence ID" value="PYA73264.1"/>
    <property type="molecule type" value="Genomic_DNA"/>
</dbReference>
<dbReference type="NCBIfam" id="NF007370">
    <property type="entry name" value="PRK09870.1"/>
    <property type="match status" value="1"/>
</dbReference>
<dbReference type="GO" id="GO:0006310">
    <property type="term" value="P:DNA recombination"/>
    <property type="evidence" value="ECO:0007669"/>
    <property type="project" value="UniProtKB-KW"/>
</dbReference>
<evidence type="ECO:0000256" key="1">
    <source>
        <dbReference type="ARBA" id="ARBA00008857"/>
    </source>
</evidence>
<reference evidence="8 17" key="9">
    <citation type="submission" date="2023-11" db="EMBL/GenBank/DDBJ databases">
        <title>Detection of rare carbapenemases in Enterobacterales - comparison of two colorimetric and two CIM-based carbapenemase assays.</title>
        <authorList>
            <person name="Schaffarczyk L."/>
            <person name="Noster J."/>
            <person name="Stelzer Y."/>
            <person name="Sattler J."/>
            <person name="Gatermann S."/>
            <person name="Hamprecht A."/>
        </authorList>
    </citation>
    <scope>NUCLEOTIDE SEQUENCE [LARGE SCALE GENOMIC DNA]</scope>
    <source>
        <strain evidence="8 17">CIM-Carb-136</strain>
    </source>
</reference>
<proteinExistence type="inferred from homology"/>
<evidence type="ECO:0000256" key="4">
    <source>
        <dbReference type="ARBA" id="ARBA00023015"/>
    </source>
</evidence>
<reference evidence="14" key="1">
    <citation type="submission" date="2016-04" db="EMBL/GenBank/DDBJ databases">
        <authorList>
            <person name="Osei Sekyere J."/>
            <person name="Sivertsen A."/>
            <person name="Pedersen A.T."/>
            <person name="Sundsfjord A."/>
        </authorList>
    </citation>
    <scope>NUCLEOTIDE SEQUENCE [LARGE SCALE GENOMIC DNA]</scope>
    <source>
        <strain evidence="14">945174350</strain>
    </source>
</reference>
<dbReference type="RefSeq" id="WP_044030581.1">
    <property type="nucleotide sequence ID" value="NZ_CADDTT010000046.1"/>
</dbReference>
<dbReference type="Proteomes" id="UP001275057">
    <property type="component" value="Unassembled WGS sequence"/>
</dbReference>
<keyword evidence="5" id="KW-0804">Transcription</keyword>
<dbReference type="Proteomes" id="UP000247823">
    <property type="component" value="Unassembled WGS sequence"/>
</dbReference>
<organism evidence="9 14">
    <name type="scientific">Serratia marcescens</name>
    <dbReference type="NCBI Taxonomy" id="615"/>
    <lineage>
        <taxon>Bacteria</taxon>
        <taxon>Pseudomonadati</taxon>
        <taxon>Pseudomonadota</taxon>
        <taxon>Gammaproteobacteria</taxon>
        <taxon>Enterobacterales</taxon>
        <taxon>Yersiniaceae</taxon>
        <taxon>Serratia</taxon>
    </lineage>
</organism>
<reference evidence="12 16" key="8">
    <citation type="submission" date="2019-07" db="EMBL/GenBank/DDBJ databases">
        <title>Investigation of anaerobic lignin degradation for improved lignocellulosic biofuels.</title>
        <authorList>
            <person name="Deangelis K.PhD."/>
        </authorList>
    </citation>
    <scope>NUCLEOTIDE SEQUENCE [LARGE SCALE GENOMIC DNA]</scope>
    <source>
        <strain evidence="12 16">106R</strain>
    </source>
</reference>
<keyword evidence="3" id="KW-0229">DNA integration</keyword>
<evidence type="ECO:0000259" key="7">
    <source>
        <dbReference type="PROSITE" id="PS51898"/>
    </source>
</evidence>
<comment type="caution">
    <text evidence="9">The sequence shown here is derived from an EMBL/GenBank/DDBJ whole genome shotgun (WGS) entry which is preliminary data.</text>
</comment>
<evidence type="ECO:0000313" key="15">
    <source>
        <dbReference type="Proteomes" id="UP000247823"/>
    </source>
</evidence>